<dbReference type="EMBL" id="BMFW01000045">
    <property type="protein sequence ID" value="GGI02391.1"/>
    <property type="molecule type" value="Genomic_DNA"/>
</dbReference>
<feature type="transmembrane region" description="Helical" evidence="1">
    <location>
        <begin position="20"/>
        <end position="39"/>
    </location>
</feature>
<evidence type="ECO:0000256" key="1">
    <source>
        <dbReference type="SAM" id="Phobius"/>
    </source>
</evidence>
<feature type="transmembrane region" description="Helical" evidence="1">
    <location>
        <begin position="124"/>
        <end position="147"/>
    </location>
</feature>
<organism evidence="2 3">
    <name type="scientific">Arthrobacter liuii</name>
    <dbReference type="NCBI Taxonomy" id="1476996"/>
    <lineage>
        <taxon>Bacteria</taxon>
        <taxon>Bacillati</taxon>
        <taxon>Actinomycetota</taxon>
        <taxon>Actinomycetes</taxon>
        <taxon>Micrococcales</taxon>
        <taxon>Micrococcaceae</taxon>
        <taxon>Arthrobacter</taxon>
    </lineage>
</organism>
<dbReference type="Proteomes" id="UP000643279">
    <property type="component" value="Unassembled WGS sequence"/>
</dbReference>
<keyword evidence="1" id="KW-1133">Transmembrane helix</keyword>
<keyword evidence="1" id="KW-0472">Membrane</keyword>
<proteinExistence type="predicted"/>
<gene>
    <name evidence="2" type="ORF">GCM10007170_44030</name>
</gene>
<dbReference type="RefSeq" id="WP_229748664.1">
    <property type="nucleotide sequence ID" value="NZ_BMFW01000045.1"/>
</dbReference>
<comment type="caution">
    <text evidence="2">The sequence shown here is derived from an EMBL/GenBank/DDBJ whole genome shotgun (WGS) entry which is preliminary data.</text>
</comment>
<keyword evidence="1" id="KW-0812">Transmembrane</keyword>
<feature type="transmembrane region" description="Helical" evidence="1">
    <location>
        <begin position="94"/>
        <end position="112"/>
    </location>
</feature>
<sequence length="159" mass="16536">MEKTVNEDPKSAVSGPGPAAATALIGSLLLLGLTGYLSMQLKLSEIHLFLGFDSRVFGVSGDWLPYVWRLSLVLSVLAAIIAYRALIRDTQSRVVILAVLAAAAAIASPVAFAGPQPAEAQPSLLLYVAVEGAKSPAILALIGAVLADLMTSSRRSADH</sequence>
<name>A0ABQ2B0N1_9MICC</name>
<reference evidence="3" key="1">
    <citation type="journal article" date="2019" name="Int. J. Syst. Evol. Microbiol.">
        <title>The Global Catalogue of Microorganisms (GCM) 10K type strain sequencing project: providing services to taxonomists for standard genome sequencing and annotation.</title>
        <authorList>
            <consortium name="The Broad Institute Genomics Platform"/>
            <consortium name="The Broad Institute Genome Sequencing Center for Infectious Disease"/>
            <person name="Wu L."/>
            <person name="Ma J."/>
        </authorList>
    </citation>
    <scope>NUCLEOTIDE SEQUENCE [LARGE SCALE GENOMIC DNA]</scope>
    <source>
        <strain evidence="3">CGMCC 1.12778</strain>
    </source>
</reference>
<evidence type="ECO:0000313" key="3">
    <source>
        <dbReference type="Proteomes" id="UP000643279"/>
    </source>
</evidence>
<accession>A0ABQ2B0N1</accession>
<feature type="transmembrane region" description="Helical" evidence="1">
    <location>
        <begin position="66"/>
        <end position="87"/>
    </location>
</feature>
<evidence type="ECO:0000313" key="2">
    <source>
        <dbReference type="EMBL" id="GGI02391.1"/>
    </source>
</evidence>
<keyword evidence="3" id="KW-1185">Reference proteome</keyword>
<protein>
    <submittedName>
        <fullName evidence="2">Uncharacterized protein</fullName>
    </submittedName>
</protein>